<evidence type="ECO:0000256" key="8">
    <source>
        <dbReference type="SAM" id="MobiDB-lite"/>
    </source>
</evidence>
<protein>
    <recommendedName>
        <fullName evidence="3">RING-type E3 ubiquitin transferase</fullName>
        <ecNumber evidence="3">2.3.2.27</ecNumber>
    </recommendedName>
</protein>
<comment type="catalytic activity">
    <reaction evidence="1">
        <text>S-ubiquitinyl-[E2 ubiquitin-conjugating enzyme]-L-cysteine + [acceptor protein]-L-lysine = [E2 ubiquitin-conjugating enzyme]-L-cysteine + N(6)-ubiquitinyl-[acceptor protein]-L-lysine.</text>
        <dbReference type="EC" id="2.3.2.27"/>
    </reaction>
</comment>
<feature type="repeat" description="ARM" evidence="7">
    <location>
        <begin position="186"/>
        <end position="228"/>
    </location>
</feature>
<dbReference type="Proteomes" id="UP000663760">
    <property type="component" value="Chromosome 3"/>
</dbReference>
<evidence type="ECO:0000256" key="1">
    <source>
        <dbReference type="ARBA" id="ARBA00000900"/>
    </source>
</evidence>
<dbReference type="PANTHER" id="PTHR23315">
    <property type="entry name" value="U BOX DOMAIN-CONTAINING"/>
    <property type="match status" value="1"/>
</dbReference>
<keyword evidence="6" id="KW-0833">Ubl conjugation pathway</keyword>
<dbReference type="InterPro" id="IPR000225">
    <property type="entry name" value="Armadillo"/>
</dbReference>
<dbReference type="EC" id="2.3.2.27" evidence="3"/>
<evidence type="ECO:0000256" key="6">
    <source>
        <dbReference type="ARBA" id="ARBA00022786"/>
    </source>
</evidence>
<reference evidence="10" key="1">
    <citation type="submission" date="2020-02" db="EMBL/GenBank/DDBJ databases">
        <authorList>
            <person name="Scholz U."/>
            <person name="Mascher M."/>
            <person name="Fiebig A."/>
        </authorList>
    </citation>
    <scope>NUCLEOTIDE SEQUENCE</scope>
</reference>
<organism evidence="10 11">
    <name type="scientific">Spirodela intermedia</name>
    <name type="common">Intermediate duckweed</name>
    <dbReference type="NCBI Taxonomy" id="51605"/>
    <lineage>
        <taxon>Eukaryota</taxon>
        <taxon>Viridiplantae</taxon>
        <taxon>Streptophyta</taxon>
        <taxon>Embryophyta</taxon>
        <taxon>Tracheophyta</taxon>
        <taxon>Spermatophyta</taxon>
        <taxon>Magnoliopsida</taxon>
        <taxon>Liliopsida</taxon>
        <taxon>Araceae</taxon>
        <taxon>Lemnoideae</taxon>
        <taxon>Spirodela</taxon>
    </lineage>
</organism>
<feature type="region of interest" description="Disordered" evidence="8">
    <location>
        <begin position="401"/>
        <end position="436"/>
    </location>
</feature>
<dbReference type="GO" id="GO:0016567">
    <property type="term" value="P:protein ubiquitination"/>
    <property type="evidence" value="ECO:0007669"/>
    <property type="project" value="UniProtKB-ARBA"/>
</dbReference>
<dbReference type="EMBL" id="LR746266">
    <property type="protein sequence ID" value="CAA7393599.1"/>
    <property type="molecule type" value="Genomic_DNA"/>
</dbReference>
<evidence type="ECO:0000259" key="9">
    <source>
        <dbReference type="Pfam" id="PF25598"/>
    </source>
</evidence>
<proteinExistence type="predicted"/>
<evidence type="ECO:0000256" key="7">
    <source>
        <dbReference type="PROSITE-ProRule" id="PRU00259"/>
    </source>
</evidence>
<dbReference type="OrthoDB" id="7537227at2759"/>
<evidence type="ECO:0000256" key="3">
    <source>
        <dbReference type="ARBA" id="ARBA00012483"/>
    </source>
</evidence>
<comment type="pathway">
    <text evidence="2">Protein modification; protein ubiquitination.</text>
</comment>
<keyword evidence="5" id="KW-0677">Repeat</keyword>
<accession>A0A7I8K7N3</accession>
<dbReference type="Gene3D" id="1.25.10.10">
    <property type="entry name" value="Leucine-rich Repeat Variant"/>
    <property type="match status" value="2"/>
</dbReference>
<evidence type="ECO:0000256" key="2">
    <source>
        <dbReference type="ARBA" id="ARBA00004906"/>
    </source>
</evidence>
<gene>
    <name evidence="10" type="ORF">SI8410_03004327</name>
</gene>
<dbReference type="AlphaFoldDB" id="A0A7I8K7N3"/>
<dbReference type="InterPro" id="IPR058678">
    <property type="entry name" value="ARM_PUB"/>
</dbReference>
<keyword evidence="4" id="KW-0808">Transferase</keyword>
<dbReference type="FunFam" id="1.25.10.10:FF:000082">
    <property type="entry name" value="RING-type E3 ubiquitin transferase"/>
    <property type="match status" value="1"/>
</dbReference>
<sequence length="436" mass="46914">MVGRMDLTCVPPTEHAVCRVGTCVVVGPIPSSAPPPFKSRAPSSHPSLLLSSSLHIFPSFTLRERLGFDRFGLEIDRIGGLWRSMDGNFSSYRFMNRSYCESSIDSSGAFSDCNSDRSGEFPVESQLAHRVLISSTVNSCSSDELVRNLIAGLKSESVEAQYQAAMELRLLAKNSMENRIKIGQSGAIRPLVSLTSTTEQQLQEHGVTAILNLSLCDENKDLLVGAGAIKALVRALKSGTSTTKENAANALLRLAQVDDHKVTIGRSGAIPPLVSLLETGTFRGKKDACTALYTLCSSKENKARAVQAGIMKPLLELMAEPDSGMVDKAACVMNKLVTIPKGVTALVEEDGIPVLVELLETGSQRQKVIAVSALLQICAESAVYRGMVTREGAIPPLVAFSQSGETKSKQQAEDLLSLLRQPRPTADEGSQTRPRR</sequence>
<dbReference type="SMART" id="SM00185">
    <property type="entry name" value="ARM"/>
    <property type="match status" value="6"/>
</dbReference>
<dbReference type="PANTHER" id="PTHR23315:SF64">
    <property type="entry name" value="ARM REPEAT SUPERFAMILY PROTEIN"/>
    <property type="match status" value="1"/>
</dbReference>
<keyword evidence="11" id="KW-1185">Reference proteome</keyword>
<dbReference type="InterPro" id="IPR016024">
    <property type="entry name" value="ARM-type_fold"/>
</dbReference>
<dbReference type="GO" id="GO:0061630">
    <property type="term" value="F:ubiquitin protein ligase activity"/>
    <property type="evidence" value="ECO:0007669"/>
    <property type="project" value="UniProtKB-EC"/>
</dbReference>
<evidence type="ECO:0000256" key="4">
    <source>
        <dbReference type="ARBA" id="ARBA00022679"/>
    </source>
</evidence>
<evidence type="ECO:0000313" key="11">
    <source>
        <dbReference type="Proteomes" id="UP000663760"/>
    </source>
</evidence>
<feature type="domain" description="U-box" evidence="9">
    <location>
        <begin position="146"/>
        <end position="421"/>
    </location>
</feature>
<name>A0A7I8K7N3_SPIIN</name>
<dbReference type="SUPFAM" id="SSF48371">
    <property type="entry name" value="ARM repeat"/>
    <property type="match status" value="1"/>
</dbReference>
<dbReference type="InterPro" id="IPR011989">
    <property type="entry name" value="ARM-like"/>
</dbReference>
<dbReference type="Pfam" id="PF25598">
    <property type="entry name" value="ARM_PUB"/>
    <property type="match status" value="1"/>
</dbReference>
<dbReference type="PROSITE" id="PS50176">
    <property type="entry name" value="ARM_REPEAT"/>
    <property type="match status" value="1"/>
</dbReference>
<evidence type="ECO:0000256" key="5">
    <source>
        <dbReference type="ARBA" id="ARBA00022737"/>
    </source>
</evidence>
<evidence type="ECO:0000313" key="10">
    <source>
        <dbReference type="EMBL" id="CAA7393599.1"/>
    </source>
</evidence>